<dbReference type="InterPro" id="IPR001509">
    <property type="entry name" value="Epimerase_deHydtase"/>
</dbReference>
<dbReference type="InterPro" id="IPR036291">
    <property type="entry name" value="NAD(P)-bd_dom_sf"/>
</dbReference>
<sequence length="291" mass="30071">MRVLLLGASGFLGRQVRLLLEGDPRVGELVCAGRARLDLLRADVASVAGLLASVRPGVVINCTGRMSGGPDELLRGNAGVVAMLVEAMAEVTPSARLVRLGSAAEYGPVPYGSSTREDDPARPVTAYGVSHLAGTGLITSAPVDGVSLRVFNPVGPGLTRVNVMGKAHALLGEAEGSITLGPLGAVRDFVDVRDVARAVAAAAFAGPLPERVFNVGSGRAVTVRQAVEQLARTVGFTGEIREREDPRAVTGGDRSGAATWSQADISRAEKVLGWRPVHGLADSLKAMAEQG</sequence>
<dbReference type="EMBL" id="BAAATE010000002">
    <property type="protein sequence ID" value="GAA2645402.1"/>
    <property type="molecule type" value="Genomic_DNA"/>
</dbReference>
<name>A0ABN3RAG7_9ACTN</name>
<dbReference type="Pfam" id="PF01370">
    <property type="entry name" value="Epimerase"/>
    <property type="match status" value="1"/>
</dbReference>
<evidence type="ECO:0000259" key="1">
    <source>
        <dbReference type="Pfam" id="PF01370"/>
    </source>
</evidence>
<dbReference type="InterPro" id="IPR050177">
    <property type="entry name" value="Lipid_A_modif_metabolic_enz"/>
</dbReference>
<dbReference type="Proteomes" id="UP001501666">
    <property type="component" value="Unassembled WGS sequence"/>
</dbReference>
<keyword evidence="3" id="KW-1185">Reference proteome</keyword>
<proteinExistence type="predicted"/>
<organism evidence="2 3">
    <name type="scientific">Nonomuraea recticatena</name>
    <dbReference type="NCBI Taxonomy" id="46178"/>
    <lineage>
        <taxon>Bacteria</taxon>
        <taxon>Bacillati</taxon>
        <taxon>Actinomycetota</taxon>
        <taxon>Actinomycetes</taxon>
        <taxon>Streptosporangiales</taxon>
        <taxon>Streptosporangiaceae</taxon>
        <taxon>Nonomuraea</taxon>
    </lineage>
</organism>
<protein>
    <submittedName>
        <fullName evidence="2">NAD-dependent epimerase/dehydratase family protein</fullName>
    </submittedName>
</protein>
<dbReference type="PANTHER" id="PTHR43245:SF13">
    <property type="entry name" value="UDP-D-APIOSE_UDP-D-XYLOSE SYNTHASE 2"/>
    <property type="match status" value="1"/>
</dbReference>
<reference evidence="2 3" key="1">
    <citation type="journal article" date="2019" name="Int. J. Syst. Evol. Microbiol.">
        <title>The Global Catalogue of Microorganisms (GCM) 10K type strain sequencing project: providing services to taxonomists for standard genome sequencing and annotation.</title>
        <authorList>
            <consortium name="The Broad Institute Genomics Platform"/>
            <consortium name="The Broad Institute Genome Sequencing Center for Infectious Disease"/>
            <person name="Wu L."/>
            <person name="Ma J."/>
        </authorList>
    </citation>
    <scope>NUCLEOTIDE SEQUENCE [LARGE SCALE GENOMIC DNA]</scope>
    <source>
        <strain evidence="2 3">JCM 6835</strain>
    </source>
</reference>
<evidence type="ECO:0000313" key="3">
    <source>
        <dbReference type="Proteomes" id="UP001501666"/>
    </source>
</evidence>
<accession>A0ABN3RAG7</accession>
<feature type="domain" description="NAD-dependent epimerase/dehydratase" evidence="1">
    <location>
        <begin position="3"/>
        <end position="216"/>
    </location>
</feature>
<comment type="caution">
    <text evidence="2">The sequence shown here is derived from an EMBL/GenBank/DDBJ whole genome shotgun (WGS) entry which is preliminary data.</text>
</comment>
<gene>
    <name evidence="2" type="ORF">GCM10010412_007350</name>
</gene>
<dbReference type="RefSeq" id="WP_346143182.1">
    <property type="nucleotide sequence ID" value="NZ_BAAATE010000002.1"/>
</dbReference>
<evidence type="ECO:0000313" key="2">
    <source>
        <dbReference type="EMBL" id="GAA2645402.1"/>
    </source>
</evidence>
<dbReference type="Gene3D" id="3.40.50.720">
    <property type="entry name" value="NAD(P)-binding Rossmann-like Domain"/>
    <property type="match status" value="1"/>
</dbReference>
<dbReference type="SUPFAM" id="SSF51735">
    <property type="entry name" value="NAD(P)-binding Rossmann-fold domains"/>
    <property type="match status" value="1"/>
</dbReference>
<dbReference type="PANTHER" id="PTHR43245">
    <property type="entry name" value="BIFUNCTIONAL POLYMYXIN RESISTANCE PROTEIN ARNA"/>
    <property type="match status" value="1"/>
</dbReference>